<keyword evidence="2" id="KW-0645">Protease</keyword>
<evidence type="ECO:0000313" key="8">
    <source>
        <dbReference type="Proteomes" id="UP000502996"/>
    </source>
</evidence>
<name>A0A6G6W9F3_9ACTN</name>
<feature type="compositionally biased region" description="Pro residues" evidence="4">
    <location>
        <begin position="20"/>
        <end position="31"/>
    </location>
</feature>
<dbReference type="Gene3D" id="2.30.42.10">
    <property type="match status" value="1"/>
</dbReference>
<evidence type="ECO:0000256" key="5">
    <source>
        <dbReference type="SAM" id="Phobius"/>
    </source>
</evidence>
<dbReference type="Gene3D" id="2.40.10.10">
    <property type="entry name" value="Trypsin-like serine proteases"/>
    <property type="match status" value="2"/>
</dbReference>
<dbReference type="SUPFAM" id="SSF50494">
    <property type="entry name" value="Trypsin-like serine proteases"/>
    <property type="match status" value="1"/>
</dbReference>
<evidence type="ECO:0000256" key="2">
    <source>
        <dbReference type="ARBA" id="ARBA00022670"/>
    </source>
</evidence>
<accession>A0A6G6W9F3</accession>
<evidence type="ECO:0000256" key="1">
    <source>
        <dbReference type="ARBA" id="ARBA00010541"/>
    </source>
</evidence>
<protein>
    <submittedName>
        <fullName evidence="7">PDZ domain-containing protein</fullName>
    </submittedName>
</protein>
<dbReference type="KEGG" id="nano:G5V58_02420"/>
<dbReference type="SUPFAM" id="SSF50156">
    <property type="entry name" value="PDZ domain-like"/>
    <property type="match status" value="1"/>
</dbReference>
<dbReference type="AlphaFoldDB" id="A0A6G6W9F3"/>
<dbReference type="PANTHER" id="PTHR43343">
    <property type="entry name" value="PEPTIDASE S12"/>
    <property type="match status" value="1"/>
</dbReference>
<dbReference type="EMBL" id="CP049257">
    <property type="protein sequence ID" value="QIG41783.1"/>
    <property type="molecule type" value="Genomic_DNA"/>
</dbReference>
<proteinExistence type="inferred from homology"/>
<dbReference type="InterPro" id="IPR051201">
    <property type="entry name" value="Chloro_Bact_Ser_Proteases"/>
</dbReference>
<evidence type="ECO:0000313" key="7">
    <source>
        <dbReference type="EMBL" id="QIG41783.1"/>
    </source>
</evidence>
<keyword evidence="5" id="KW-1133">Transmembrane helix</keyword>
<evidence type="ECO:0000259" key="6">
    <source>
        <dbReference type="PROSITE" id="PS50106"/>
    </source>
</evidence>
<dbReference type="Pfam" id="PF13180">
    <property type="entry name" value="PDZ_2"/>
    <property type="match status" value="1"/>
</dbReference>
<keyword evidence="5" id="KW-0472">Membrane</keyword>
<dbReference type="GO" id="GO:0006508">
    <property type="term" value="P:proteolysis"/>
    <property type="evidence" value="ECO:0007669"/>
    <property type="project" value="UniProtKB-KW"/>
</dbReference>
<feature type="transmembrane region" description="Helical" evidence="5">
    <location>
        <begin position="71"/>
        <end position="98"/>
    </location>
</feature>
<dbReference type="SMART" id="SM00228">
    <property type="entry name" value="PDZ"/>
    <property type="match status" value="1"/>
</dbReference>
<reference evidence="7 8" key="1">
    <citation type="submission" date="2020-02" db="EMBL/GenBank/DDBJ databases">
        <title>Full genome sequence of Nocardioides sp. R-3366.</title>
        <authorList>
            <person name="Im W.-T."/>
        </authorList>
    </citation>
    <scope>NUCLEOTIDE SEQUENCE [LARGE SCALE GENOMIC DNA]</scope>
    <source>
        <strain evidence="7 8">R-3366</strain>
    </source>
</reference>
<dbReference type="InterPro" id="IPR036034">
    <property type="entry name" value="PDZ_sf"/>
</dbReference>
<gene>
    <name evidence="7" type="ORF">G5V58_02420</name>
</gene>
<dbReference type="PROSITE" id="PS50106">
    <property type="entry name" value="PDZ"/>
    <property type="match status" value="1"/>
</dbReference>
<organism evidence="7 8">
    <name type="scientific">Nocardioides anomalus</name>
    <dbReference type="NCBI Taxonomy" id="2712223"/>
    <lineage>
        <taxon>Bacteria</taxon>
        <taxon>Bacillati</taxon>
        <taxon>Actinomycetota</taxon>
        <taxon>Actinomycetes</taxon>
        <taxon>Propionibacteriales</taxon>
        <taxon>Nocardioidaceae</taxon>
        <taxon>Nocardioides</taxon>
    </lineage>
</organism>
<dbReference type="PANTHER" id="PTHR43343:SF3">
    <property type="entry name" value="PROTEASE DO-LIKE 8, CHLOROPLASTIC"/>
    <property type="match status" value="1"/>
</dbReference>
<dbReference type="InterPro" id="IPR001940">
    <property type="entry name" value="Peptidase_S1C"/>
</dbReference>
<feature type="compositionally biased region" description="Low complexity" evidence="4">
    <location>
        <begin position="42"/>
        <end position="60"/>
    </location>
</feature>
<dbReference type="PRINTS" id="PR00834">
    <property type="entry name" value="PROTEASES2C"/>
</dbReference>
<dbReference type="InterPro" id="IPR009003">
    <property type="entry name" value="Peptidase_S1_PA"/>
</dbReference>
<sequence length="443" mass="43500">MVTDPGGTVVIVNDSGDTNPLPPPPGNPPAWRPATPAPQTNPYATQPAPGPAQGPVGPSPLVRESRRRRSAFAAGIVAAALVVGGGAGVGGAAAYSAWQDDGGGNSSAVATSPVKTSKVVDAPSSPAGTDSVEAVAAKVLPSVVKIDVSGAQGAGSGSGIILSSDGQILTNNHVVALAGNDGKLTVTFNDGSHADATILGTDPLTDTALIQAQGVSGLTPATIGTSTDLQVGQGVVAIGSPLGLQATVTSGIVSALNRPVNVGTDEQQNATVYPAIQTDAAINPGNSGGALVDLNGNVVGINAAIATAGQSAGGESGNIGVGFAIPMDEVMPIVAQMAKGETPTHARLGVSVAQSSAQQDGATLSDGATIQQVNDGSTAQKAGIAAGDVITKVDDHLITDADSLIATIRSYRPGDQVTVTYTHEGQAKTATLTLDSDSEASNS</sequence>
<keyword evidence="3" id="KW-0378">Hydrolase</keyword>
<dbReference type="Pfam" id="PF13365">
    <property type="entry name" value="Trypsin_2"/>
    <property type="match status" value="1"/>
</dbReference>
<evidence type="ECO:0000256" key="3">
    <source>
        <dbReference type="ARBA" id="ARBA00022801"/>
    </source>
</evidence>
<dbReference type="InterPro" id="IPR043504">
    <property type="entry name" value="Peptidase_S1_PA_chymotrypsin"/>
</dbReference>
<keyword evidence="5" id="KW-0812">Transmembrane</keyword>
<evidence type="ECO:0000256" key="4">
    <source>
        <dbReference type="SAM" id="MobiDB-lite"/>
    </source>
</evidence>
<dbReference type="GO" id="GO:0004252">
    <property type="term" value="F:serine-type endopeptidase activity"/>
    <property type="evidence" value="ECO:0007669"/>
    <property type="project" value="InterPro"/>
</dbReference>
<feature type="domain" description="PDZ" evidence="6">
    <location>
        <begin position="334"/>
        <end position="395"/>
    </location>
</feature>
<keyword evidence="8" id="KW-1185">Reference proteome</keyword>
<dbReference type="Proteomes" id="UP000502996">
    <property type="component" value="Chromosome"/>
</dbReference>
<feature type="region of interest" description="Disordered" evidence="4">
    <location>
        <begin position="1"/>
        <end position="62"/>
    </location>
</feature>
<dbReference type="InterPro" id="IPR001478">
    <property type="entry name" value="PDZ"/>
</dbReference>
<comment type="similarity">
    <text evidence="1">Belongs to the peptidase S1C family.</text>
</comment>